<dbReference type="Proteomes" id="UP000001887">
    <property type="component" value="Chromosome"/>
</dbReference>
<dbReference type="PANTHER" id="PTHR30621:SF0">
    <property type="entry name" value="BIFUNCTIONAL GLUTAMINE SYNTHETASE ADENYLYLTRANSFERASE_ADENYLYL-REMOVING ENZYME"/>
    <property type="match status" value="1"/>
</dbReference>
<sequence>MDTSTFVRLLDEPHLAADHLAAWGIRDLHRGHQSLLELAESGLTLDLLALITDELARLLKTCEDPDQTLDALCRYMLACRSPLSLGASFERDRALLPLLIQTLSTCRQWRELLVRDTDLLDYLRLSGGKPVTRETLLGDVLAESRNFVDEKNLLSVFRRIWQRERLRISYGDLFGVMTLEQTLEQLSILAEVLLESAFDAAARRLEESRTWPRHLQGRRARLAIVALGPIAGKQLDYVGRLPLWVIHDPLPDDEASRRAGQEFFDKLTRYAVRLLTESIDGVPLYEVQLQTQAIAGSHVAAMSVESAAAWLDGLGRTWHRQSFTQARTVAGDHTLGDELLRGLMGWTYRRYLSRADETGIKALKRRIQKQADHGGRSFREVTQTRGGIRDIESVVQFLQLLSGGDHPEVREPGTLAAIHGLAASGTITGEEQAVLTECYIKLRTLRCRLQLLLESPATTLPDDAVQLGRVARMVPALASAAKSPADLVPVYQSWLTRSWGVLSKILDAAFPGESVPPPEVDLLLDPTPAEDQVRAILQPYGFRDALAAYRGLQELATEQSTFLSTRRCRHFLSLIVSRLLREIAATPDPDFTLASLTRVSQSLGAKGVLWELLNFNPPSLRLYVKLCAASPYLSTILTSNPGMIDELVDSLQMARLPRASEMRAMLADLLRGSASPLAALHGFKASQHLRIGVRDILGKSDVDATHRSLADVAETCLSTIVQIEYDRLAEKYGEPIIQGGPFDGETCRYVVVALGKLGGREPNYHSDVEVAFLYETEGQTRGPAKGRKEQRTTTSHFFSQLTQKVLKELSQSTPQGRLYSVDALLRPIHPGGGVAIAMQDFVAHFRSGAAAMWQWQALCKARPILGHADLMQATEMALHQLLIERSWTDDDAQQIRAARMRLEAGASQANLKRGIGGTLDVEFLVQMLQLKFASRSPEVLRPGTLDAIAALAACGHLSHDDAAALRHSYEFLRRVESGLRLLLTSARHDLPQQAVELKKLALLLGLSPQSLEQECRAKMAENRRRFDDFFIASETAAPPA</sequence>
<keyword evidence="2 9" id="KW-0548">Nucleotidyltransferase</keyword>
<dbReference type="InterPro" id="IPR043519">
    <property type="entry name" value="NT_sf"/>
</dbReference>
<dbReference type="GO" id="GO:0016874">
    <property type="term" value="F:ligase activity"/>
    <property type="evidence" value="ECO:0007669"/>
    <property type="project" value="UniProtKB-KW"/>
</dbReference>
<keyword evidence="1 9" id="KW-0808">Transferase</keyword>
<evidence type="ECO:0000259" key="7">
    <source>
        <dbReference type="Pfam" id="PF03710"/>
    </source>
</evidence>
<evidence type="ECO:0000256" key="2">
    <source>
        <dbReference type="ARBA" id="ARBA00022695"/>
    </source>
</evidence>
<keyword evidence="6" id="KW-0511">Multifunctional enzyme</keyword>
<keyword evidence="4" id="KW-0067">ATP-binding</keyword>
<evidence type="ECO:0000259" key="8">
    <source>
        <dbReference type="Pfam" id="PF08335"/>
    </source>
</evidence>
<evidence type="ECO:0000313" key="9">
    <source>
        <dbReference type="EMBL" id="ADB18232.1"/>
    </source>
</evidence>
<dbReference type="HOGENOM" id="CLU_006233_1_1_0"/>
<evidence type="ECO:0000256" key="1">
    <source>
        <dbReference type="ARBA" id="ARBA00022679"/>
    </source>
</evidence>
<dbReference type="Gene3D" id="1.20.120.1510">
    <property type="match status" value="1"/>
</dbReference>
<feature type="domain" description="Glutamate-ammonia ligase adenylyltransferase repeated" evidence="7">
    <location>
        <begin position="99"/>
        <end position="340"/>
    </location>
</feature>
<dbReference type="InterPro" id="IPR013546">
    <property type="entry name" value="PII_UdlTrfase/GS_AdlTrfase"/>
</dbReference>
<dbReference type="KEGG" id="psl:Psta_3571"/>
<dbReference type="Pfam" id="PF08335">
    <property type="entry name" value="GlnD_UR_UTase"/>
    <property type="match status" value="2"/>
</dbReference>
<keyword evidence="3" id="KW-0547">Nucleotide-binding</keyword>
<dbReference type="EMBL" id="CP001848">
    <property type="protein sequence ID" value="ADB18232.1"/>
    <property type="molecule type" value="Genomic_DNA"/>
</dbReference>
<dbReference type="CDD" id="cd05401">
    <property type="entry name" value="NT_GlnE_GlnD_like"/>
    <property type="match status" value="1"/>
</dbReference>
<dbReference type="GO" id="GO:0008882">
    <property type="term" value="F:[glutamate-ammonia-ligase] adenylyltransferase activity"/>
    <property type="evidence" value="ECO:0007669"/>
    <property type="project" value="UniProtKB-EC"/>
</dbReference>
<evidence type="ECO:0000256" key="5">
    <source>
        <dbReference type="ARBA" id="ARBA00022842"/>
    </source>
</evidence>
<dbReference type="EC" id="2.7.7.42" evidence="9"/>
<dbReference type="PANTHER" id="PTHR30621">
    <property type="entry name" value="GLUTAMINE SYNTHETASE ADENYLYLTRANSFERASE"/>
    <property type="match status" value="1"/>
</dbReference>
<feature type="domain" description="PII-uridylyltransferase/Glutamine-synthetase adenylyltransferase" evidence="8">
    <location>
        <begin position="893"/>
        <end position="1026"/>
    </location>
</feature>
<dbReference type="AlphaFoldDB" id="D2QZ40"/>
<protein>
    <submittedName>
        <fullName evidence="9">(Glutamate--ammonia-ligase) adenylyltransferase</fullName>
        <ecNumber evidence="9">2.7.7.42</ecNumber>
    </submittedName>
</protein>
<dbReference type="GO" id="GO:0000820">
    <property type="term" value="P:regulation of glutamine family amino acid metabolic process"/>
    <property type="evidence" value="ECO:0007669"/>
    <property type="project" value="TreeGrafter"/>
</dbReference>
<dbReference type="GO" id="GO:0005829">
    <property type="term" value="C:cytosol"/>
    <property type="evidence" value="ECO:0007669"/>
    <property type="project" value="TreeGrafter"/>
</dbReference>
<keyword evidence="5" id="KW-0460">Magnesium</keyword>
<name>D2QZ40_PIRSD</name>
<evidence type="ECO:0000256" key="3">
    <source>
        <dbReference type="ARBA" id="ARBA00022741"/>
    </source>
</evidence>
<dbReference type="SUPFAM" id="SSF81593">
    <property type="entry name" value="Nucleotidyltransferase substrate binding subunit/domain"/>
    <property type="match status" value="2"/>
</dbReference>
<dbReference type="InterPro" id="IPR005190">
    <property type="entry name" value="GlnE_rpt_dom"/>
</dbReference>
<dbReference type="eggNOG" id="COG1391">
    <property type="taxonomic scope" value="Bacteria"/>
</dbReference>
<dbReference type="InterPro" id="IPR023057">
    <property type="entry name" value="GlnE"/>
</dbReference>
<dbReference type="GO" id="GO:0005524">
    <property type="term" value="F:ATP binding"/>
    <property type="evidence" value="ECO:0007669"/>
    <property type="project" value="UniProtKB-KW"/>
</dbReference>
<feature type="domain" description="PII-uridylyltransferase/Glutamine-synthetase adenylyltransferase" evidence="8">
    <location>
        <begin position="363"/>
        <end position="474"/>
    </location>
</feature>
<dbReference type="OrthoDB" id="9759366at2"/>
<evidence type="ECO:0000256" key="4">
    <source>
        <dbReference type="ARBA" id="ARBA00022840"/>
    </source>
</evidence>
<dbReference type="STRING" id="530564.Psta_3571"/>
<reference evidence="9 10" key="1">
    <citation type="journal article" date="2009" name="Stand. Genomic Sci.">
        <title>Complete genome sequence of Pirellula staleyi type strain (ATCC 27377).</title>
        <authorList>
            <person name="Clum A."/>
            <person name="Tindall B.J."/>
            <person name="Sikorski J."/>
            <person name="Ivanova N."/>
            <person name="Mavrommatis K."/>
            <person name="Lucas S."/>
            <person name="Glavina del Rio T."/>
            <person name="Nolan M."/>
            <person name="Chen F."/>
            <person name="Tice H."/>
            <person name="Pitluck S."/>
            <person name="Cheng J.F."/>
            <person name="Chertkov O."/>
            <person name="Brettin T."/>
            <person name="Han C."/>
            <person name="Detter J.C."/>
            <person name="Kuske C."/>
            <person name="Bruce D."/>
            <person name="Goodwin L."/>
            <person name="Ovchinikova G."/>
            <person name="Pati A."/>
            <person name="Mikhailova N."/>
            <person name="Chen A."/>
            <person name="Palaniappan K."/>
            <person name="Land M."/>
            <person name="Hauser L."/>
            <person name="Chang Y.J."/>
            <person name="Jeffries C.D."/>
            <person name="Chain P."/>
            <person name="Rohde M."/>
            <person name="Goker M."/>
            <person name="Bristow J."/>
            <person name="Eisen J.A."/>
            <person name="Markowitz V."/>
            <person name="Hugenholtz P."/>
            <person name="Kyrpides N.C."/>
            <person name="Klenk H.P."/>
            <person name="Lapidus A."/>
        </authorList>
    </citation>
    <scope>NUCLEOTIDE SEQUENCE [LARGE SCALE GENOMIC DNA]</scope>
    <source>
        <strain evidence="10">ATCC 27377 / DSM 6068 / ICPB 4128</strain>
    </source>
</reference>
<dbReference type="Gene3D" id="1.20.120.330">
    <property type="entry name" value="Nucleotidyltransferases domain 2"/>
    <property type="match status" value="2"/>
</dbReference>
<dbReference type="Pfam" id="PF03710">
    <property type="entry name" value="GlnE"/>
    <property type="match status" value="2"/>
</dbReference>
<keyword evidence="9" id="KW-0436">Ligase</keyword>
<organism evidence="9 10">
    <name type="scientific">Pirellula staleyi (strain ATCC 27377 / DSM 6068 / ICPB 4128)</name>
    <name type="common">Pirella staleyi</name>
    <dbReference type="NCBI Taxonomy" id="530564"/>
    <lineage>
        <taxon>Bacteria</taxon>
        <taxon>Pseudomonadati</taxon>
        <taxon>Planctomycetota</taxon>
        <taxon>Planctomycetia</taxon>
        <taxon>Pirellulales</taxon>
        <taxon>Pirellulaceae</taxon>
        <taxon>Pirellula</taxon>
    </lineage>
</organism>
<feature type="domain" description="Glutamate-ammonia ligase adenylyltransferase repeated" evidence="7">
    <location>
        <begin position="624"/>
        <end position="875"/>
    </location>
</feature>
<accession>D2QZ40</accession>
<proteinExistence type="predicted"/>
<dbReference type="Gene3D" id="3.30.460.10">
    <property type="entry name" value="Beta Polymerase, domain 2"/>
    <property type="match status" value="2"/>
</dbReference>
<evidence type="ECO:0000256" key="6">
    <source>
        <dbReference type="ARBA" id="ARBA00023268"/>
    </source>
</evidence>
<gene>
    <name evidence="9" type="ordered locus">Psta_3571</name>
</gene>
<dbReference type="SUPFAM" id="SSF81301">
    <property type="entry name" value="Nucleotidyltransferase"/>
    <property type="match status" value="2"/>
</dbReference>
<keyword evidence="10" id="KW-1185">Reference proteome</keyword>
<evidence type="ECO:0000313" key="10">
    <source>
        <dbReference type="Proteomes" id="UP000001887"/>
    </source>
</evidence>